<dbReference type="PANTHER" id="PTHR30346">
    <property type="entry name" value="TRANSCRIPTIONAL DUAL REGULATOR HCAR-RELATED"/>
    <property type="match status" value="1"/>
</dbReference>
<dbReference type="EMBL" id="CAAHDD010000019">
    <property type="protein sequence ID" value="VGM45772.1"/>
    <property type="molecule type" value="Genomic_DNA"/>
</dbReference>
<evidence type="ECO:0000313" key="6">
    <source>
        <dbReference type="EMBL" id="SAT30819.1"/>
    </source>
</evidence>
<dbReference type="GO" id="GO:0032993">
    <property type="term" value="C:protein-DNA complex"/>
    <property type="evidence" value="ECO:0007669"/>
    <property type="project" value="TreeGrafter"/>
</dbReference>
<dbReference type="InterPro" id="IPR005119">
    <property type="entry name" value="LysR_subst-bd"/>
</dbReference>
<dbReference type="Proteomes" id="UP000077826">
    <property type="component" value="Unassembled WGS sequence"/>
</dbReference>
<dbReference type="CDD" id="cd08414">
    <property type="entry name" value="PBP2_LTTR_aromatics_like"/>
    <property type="match status" value="1"/>
</dbReference>
<evidence type="ECO:0000256" key="3">
    <source>
        <dbReference type="ARBA" id="ARBA00023125"/>
    </source>
</evidence>
<dbReference type="InterPro" id="IPR000847">
    <property type="entry name" value="LysR_HTH_N"/>
</dbReference>
<keyword evidence="3" id="KW-0238">DNA-binding</keyword>
<dbReference type="AlphaFoldDB" id="A0A486M9W5"/>
<sequence length="294" mass="32888">MSDFRQLNYFLTLAECLNYGKAAKVLNISQPPLSRQIASLEHQLGVKLFNRHHYGVSLTEAGRMFYADTRAVVSAYELACRNVRKMATGEKGKLSVGFMMHAAYSTLPELTKQVITQFPDLHLILQEVTPATLVDAVLEAKYDVGLVFNPGPVRLLQCLTLHRENLCLAVNETHSLADEKKVGVDRLKNEPIIATPHSVAPVLRDMIDLYLRQGGIEPYYRLETQLQQTIISLVAEGIGVAIVPESVKKLHYAGVKYLELEQSPAIEQVIIWHQDNSNPALNSFTRLARAIAER</sequence>
<dbReference type="SUPFAM" id="SSF53850">
    <property type="entry name" value="Periplasmic binding protein-like II"/>
    <property type="match status" value="1"/>
</dbReference>
<gene>
    <name evidence="8" type="primary">catM_2</name>
    <name evidence="6" type="ORF">SAMEA2273558_03840</name>
    <name evidence="8" type="ORF">SAMEA4873559_05083</name>
    <name evidence="7" type="ORF">SAMEA4873632_00340</name>
</gene>
<comment type="similarity">
    <text evidence="1">Belongs to the LysR transcriptional regulatory family.</text>
</comment>
<evidence type="ECO:0000313" key="9">
    <source>
        <dbReference type="Proteomes" id="UP000077826"/>
    </source>
</evidence>
<dbReference type="InterPro" id="IPR036390">
    <property type="entry name" value="WH_DNA-bd_sf"/>
</dbReference>
<accession>A0A486M9W5</accession>
<feature type="domain" description="HTH lysR-type" evidence="5">
    <location>
        <begin position="1"/>
        <end position="59"/>
    </location>
</feature>
<dbReference type="GO" id="GO:0003700">
    <property type="term" value="F:DNA-binding transcription factor activity"/>
    <property type="evidence" value="ECO:0007669"/>
    <property type="project" value="InterPro"/>
</dbReference>
<dbReference type="Gene3D" id="3.40.190.10">
    <property type="entry name" value="Periplasmic binding protein-like II"/>
    <property type="match status" value="2"/>
</dbReference>
<evidence type="ECO:0000256" key="1">
    <source>
        <dbReference type="ARBA" id="ARBA00009437"/>
    </source>
</evidence>
<evidence type="ECO:0000256" key="2">
    <source>
        <dbReference type="ARBA" id="ARBA00023015"/>
    </source>
</evidence>
<organism evidence="8">
    <name type="scientific">Klebsiella pneumoniae</name>
    <dbReference type="NCBI Taxonomy" id="573"/>
    <lineage>
        <taxon>Bacteria</taxon>
        <taxon>Pseudomonadati</taxon>
        <taxon>Pseudomonadota</taxon>
        <taxon>Gammaproteobacteria</taxon>
        <taxon>Enterobacterales</taxon>
        <taxon>Enterobacteriaceae</taxon>
        <taxon>Klebsiella/Raoultella group</taxon>
        <taxon>Klebsiella</taxon>
        <taxon>Klebsiella pneumoniae complex</taxon>
    </lineage>
</organism>
<dbReference type="RefSeq" id="WP_003863485.1">
    <property type="nucleotide sequence ID" value="NZ_CAAGXD010000009.1"/>
</dbReference>
<dbReference type="EMBL" id="FLDK01000009">
    <property type="protein sequence ID" value="SAT30819.1"/>
    <property type="molecule type" value="Genomic_DNA"/>
</dbReference>
<evidence type="ECO:0000313" key="8">
    <source>
        <dbReference type="EMBL" id="VGM45772.1"/>
    </source>
</evidence>
<dbReference type="PROSITE" id="PS50931">
    <property type="entry name" value="HTH_LYSR"/>
    <property type="match status" value="1"/>
</dbReference>
<keyword evidence="4" id="KW-0804">Transcription</keyword>
<proteinExistence type="inferred from homology"/>
<dbReference type="Pfam" id="PF03466">
    <property type="entry name" value="LysR_substrate"/>
    <property type="match status" value="1"/>
</dbReference>
<dbReference type="PRINTS" id="PR00039">
    <property type="entry name" value="HTHLYSR"/>
</dbReference>
<dbReference type="EMBL" id="CAAHCC010000001">
    <property type="protein sequence ID" value="VGK68193.1"/>
    <property type="molecule type" value="Genomic_DNA"/>
</dbReference>
<dbReference type="PANTHER" id="PTHR30346:SF17">
    <property type="entry name" value="LYSR FAMILY TRANSCRIPTIONAL REGULATOR"/>
    <property type="match status" value="1"/>
</dbReference>
<evidence type="ECO:0000259" key="5">
    <source>
        <dbReference type="PROSITE" id="PS50931"/>
    </source>
</evidence>
<dbReference type="InterPro" id="IPR036388">
    <property type="entry name" value="WH-like_DNA-bd_sf"/>
</dbReference>
<dbReference type="SUPFAM" id="SSF46785">
    <property type="entry name" value="Winged helix' DNA-binding domain"/>
    <property type="match status" value="1"/>
</dbReference>
<evidence type="ECO:0000313" key="10">
    <source>
        <dbReference type="Proteomes" id="UP000376235"/>
    </source>
</evidence>
<evidence type="ECO:0000313" key="7">
    <source>
        <dbReference type="EMBL" id="VGK68193.1"/>
    </source>
</evidence>
<dbReference type="GO" id="GO:0003677">
    <property type="term" value="F:DNA binding"/>
    <property type="evidence" value="ECO:0007669"/>
    <property type="project" value="UniProtKB-KW"/>
</dbReference>
<keyword evidence="2" id="KW-0805">Transcription regulation</keyword>
<dbReference type="FunFam" id="1.10.10.10:FF:000001">
    <property type="entry name" value="LysR family transcriptional regulator"/>
    <property type="match status" value="1"/>
</dbReference>
<reference evidence="8 10" key="1">
    <citation type="submission" date="2019-03" db="EMBL/GenBank/DDBJ databases">
        <authorList>
            <consortium name="Pathogen Informatics"/>
        </authorList>
    </citation>
    <scope>NUCLEOTIDE SEQUENCE</scope>
    <source>
        <strain evidence="8">5012STDY7626358</strain>
        <strain evidence="7 10">5012STDY7626430</strain>
        <strain evidence="6">K480</strain>
        <strain evidence="9">k480</strain>
    </source>
</reference>
<evidence type="ECO:0000256" key="4">
    <source>
        <dbReference type="ARBA" id="ARBA00023163"/>
    </source>
</evidence>
<dbReference type="Gene3D" id="1.10.10.10">
    <property type="entry name" value="Winged helix-like DNA-binding domain superfamily/Winged helix DNA-binding domain"/>
    <property type="match status" value="1"/>
</dbReference>
<dbReference type="Proteomes" id="UP000376235">
    <property type="component" value="Unassembled WGS sequence"/>
</dbReference>
<protein>
    <submittedName>
        <fullName evidence="8">LysR family transcriptional regulator</fullName>
    </submittedName>
</protein>
<name>A0A486M9W5_KLEPN</name>
<dbReference type="Pfam" id="PF00126">
    <property type="entry name" value="HTH_1"/>
    <property type="match status" value="1"/>
</dbReference>